<evidence type="ECO:0000259" key="5">
    <source>
        <dbReference type="PROSITE" id="PS50188"/>
    </source>
</evidence>
<name>H3A9L7_LATCH</name>
<dbReference type="SUPFAM" id="SSF49899">
    <property type="entry name" value="Concanavalin A-like lectins/glucanases"/>
    <property type="match status" value="1"/>
</dbReference>
<keyword evidence="4" id="KW-0833">Ubl conjugation pathway</keyword>
<dbReference type="GO" id="GO:0016567">
    <property type="term" value="P:protein ubiquitination"/>
    <property type="evidence" value="ECO:0007669"/>
    <property type="project" value="UniProtKB-ARBA"/>
</dbReference>
<dbReference type="STRING" id="7897.ENSLACP00000006338"/>
<dbReference type="InterPro" id="IPR050672">
    <property type="entry name" value="FBXO45-Fsn/SPSB_families"/>
</dbReference>
<accession>H3A9L7</accession>
<dbReference type="GeneTree" id="ENSGT01030000234629"/>
<dbReference type="eggNOG" id="KOG3953">
    <property type="taxonomic scope" value="Eukaryota"/>
</dbReference>
<dbReference type="PANTHER" id="PTHR12245">
    <property type="entry name" value="SPRY DOMAIN CONTAINING SOCS BOX PROTEIN"/>
    <property type="match status" value="1"/>
</dbReference>
<dbReference type="Proteomes" id="UP000008672">
    <property type="component" value="Unassembled WGS sequence"/>
</dbReference>
<sequence>HGETESEGWVPCRNRMGQRLASILKAVMQTNVSPAAPLHPKFGELDPTRPERLEELLRLGPAPPSVQSENGWSPDDCSSNISIKEGGHVLRRHPVAQSTDVARGRRGYSWGLHVWEITWLAEERGTHAVVGVATDQAPLQAEGYTALVGSNSESWGWDIGHCQLHHESKVAPCCPYPARHGSEEHIQVPDSFLVVLDMDEGTLGYSVNGQYLGIAFRGLKGKKLYPAVSAVWGQCKVAIRYFGGLQCE</sequence>
<dbReference type="InterPro" id="IPR003877">
    <property type="entry name" value="SPRY_dom"/>
</dbReference>
<keyword evidence="3" id="KW-0963">Cytoplasm</keyword>
<comment type="similarity">
    <text evidence="2">Belongs to the SPSB family.</text>
</comment>
<dbReference type="Gene3D" id="2.60.120.920">
    <property type="match status" value="1"/>
</dbReference>
<dbReference type="Ensembl" id="ENSLACT00000006391.1">
    <property type="protein sequence ID" value="ENSLACP00000006338.1"/>
    <property type="gene ID" value="ENSLACG00000005624.1"/>
</dbReference>
<dbReference type="Pfam" id="PF00622">
    <property type="entry name" value="SPRY"/>
    <property type="match status" value="1"/>
</dbReference>
<dbReference type="InterPro" id="IPR043136">
    <property type="entry name" value="B30.2/SPRY_sf"/>
</dbReference>
<comment type="subcellular location">
    <subcellularLocation>
        <location evidence="1">Cytoplasm</location>
    </subcellularLocation>
</comment>
<dbReference type="PROSITE" id="PS50188">
    <property type="entry name" value="B302_SPRY"/>
    <property type="match status" value="1"/>
</dbReference>
<proteinExistence type="inferred from homology"/>
<protein>
    <submittedName>
        <fullName evidence="6">SplA/ryanodine receptor domain and SOCS box containing 2</fullName>
    </submittedName>
</protein>
<dbReference type="InterPro" id="IPR013320">
    <property type="entry name" value="ConA-like_dom_sf"/>
</dbReference>
<dbReference type="InterPro" id="IPR001870">
    <property type="entry name" value="B30.2/SPRY"/>
</dbReference>
<dbReference type="EMBL" id="AFYH01153722">
    <property type="status" value="NOT_ANNOTATED_CDS"/>
    <property type="molecule type" value="Genomic_DNA"/>
</dbReference>
<dbReference type="InParanoid" id="H3A9L7"/>
<evidence type="ECO:0000313" key="6">
    <source>
        <dbReference type="Ensembl" id="ENSLACP00000006338.1"/>
    </source>
</evidence>
<organism evidence="6 7">
    <name type="scientific">Latimeria chalumnae</name>
    <name type="common">Coelacanth</name>
    <dbReference type="NCBI Taxonomy" id="7897"/>
    <lineage>
        <taxon>Eukaryota</taxon>
        <taxon>Metazoa</taxon>
        <taxon>Chordata</taxon>
        <taxon>Craniata</taxon>
        <taxon>Vertebrata</taxon>
        <taxon>Euteleostomi</taxon>
        <taxon>Coelacanthiformes</taxon>
        <taxon>Coelacanthidae</taxon>
        <taxon>Latimeria</taxon>
    </lineage>
</organism>
<dbReference type="HOGENOM" id="CLU_046756_0_1_1"/>
<reference evidence="7" key="1">
    <citation type="submission" date="2011-08" db="EMBL/GenBank/DDBJ databases">
        <title>The draft genome of Latimeria chalumnae.</title>
        <authorList>
            <person name="Di Palma F."/>
            <person name="Alfoldi J."/>
            <person name="Johnson J."/>
            <person name="Berlin A."/>
            <person name="Gnerre S."/>
            <person name="Jaffe D."/>
            <person name="MacCallum I."/>
            <person name="Young S."/>
            <person name="Walker B.J."/>
            <person name="Lander E."/>
            <person name="Lindblad-Toh K."/>
        </authorList>
    </citation>
    <scope>NUCLEOTIDE SEQUENCE [LARGE SCALE GENOMIC DNA]</scope>
    <source>
        <strain evidence="7">Wild caught</strain>
    </source>
</reference>
<keyword evidence="7" id="KW-1185">Reference proteome</keyword>
<gene>
    <name evidence="6" type="primary">SPSB2</name>
</gene>
<dbReference type="GO" id="GO:0019005">
    <property type="term" value="C:SCF ubiquitin ligase complex"/>
    <property type="evidence" value="ECO:0007669"/>
    <property type="project" value="TreeGrafter"/>
</dbReference>
<evidence type="ECO:0000256" key="1">
    <source>
        <dbReference type="ARBA" id="ARBA00004496"/>
    </source>
</evidence>
<reference evidence="6" key="2">
    <citation type="submission" date="2025-08" db="UniProtKB">
        <authorList>
            <consortium name="Ensembl"/>
        </authorList>
    </citation>
    <scope>IDENTIFICATION</scope>
</reference>
<dbReference type="SMART" id="SM00449">
    <property type="entry name" value="SPRY"/>
    <property type="match status" value="1"/>
</dbReference>
<reference evidence="6" key="3">
    <citation type="submission" date="2025-09" db="UniProtKB">
        <authorList>
            <consortium name="Ensembl"/>
        </authorList>
    </citation>
    <scope>IDENTIFICATION</scope>
</reference>
<dbReference type="Bgee" id="ENSLACG00000005624">
    <property type="expression patterns" value="Expressed in pectoral fin and 6 other cell types or tissues"/>
</dbReference>
<evidence type="ECO:0000256" key="4">
    <source>
        <dbReference type="ARBA" id="ARBA00022786"/>
    </source>
</evidence>
<dbReference type="FunFam" id="2.60.120.920:FF:000048">
    <property type="entry name" value="SPRY domain-containing SOCS box protein 2"/>
    <property type="match status" value="1"/>
</dbReference>
<feature type="domain" description="B30.2/SPRY" evidence="5">
    <location>
        <begin position="50"/>
        <end position="246"/>
    </location>
</feature>
<evidence type="ECO:0000313" key="7">
    <source>
        <dbReference type="Proteomes" id="UP000008672"/>
    </source>
</evidence>
<dbReference type="AlphaFoldDB" id="H3A9L7"/>
<evidence type="ECO:0000256" key="2">
    <source>
        <dbReference type="ARBA" id="ARBA00010910"/>
    </source>
</evidence>
<evidence type="ECO:0000256" key="3">
    <source>
        <dbReference type="ARBA" id="ARBA00022490"/>
    </source>
</evidence>
<dbReference type="CDD" id="cd12906">
    <property type="entry name" value="SPRY_SOCS1-2-4"/>
    <property type="match status" value="1"/>
</dbReference>
<dbReference type="EMBL" id="AFYH01153723">
    <property type="status" value="NOT_ANNOTATED_CDS"/>
    <property type="molecule type" value="Genomic_DNA"/>
</dbReference>
<dbReference type="GO" id="GO:0005737">
    <property type="term" value="C:cytoplasm"/>
    <property type="evidence" value="ECO:0007669"/>
    <property type="project" value="UniProtKB-SubCell"/>
</dbReference>
<dbReference type="OMA" id="HAWEIGW"/>
<dbReference type="GO" id="GO:0043161">
    <property type="term" value="P:proteasome-mediated ubiquitin-dependent protein catabolic process"/>
    <property type="evidence" value="ECO:0007669"/>
    <property type="project" value="TreeGrafter"/>
</dbReference>
<dbReference type="PANTHER" id="PTHR12245:SF2">
    <property type="entry name" value="SPRY DOMAIN-CONTAINING SOCS BOX PROTEIN 2"/>
    <property type="match status" value="1"/>
</dbReference>